<dbReference type="EMBL" id="GL871323">
    <property type="protein sequence ID" value="EGC30509.1"/>
    <property type="molecule type" value="Genomic_DNA"/>
</dbReference>
<protein>
    <submittedName>
        <fullName evidence="2">Uncharacterized protein</fullName>
    </submittedName>
</protein>
<name>F0ZZW3_DICPU</name>
<evidence type="ECO:0000256" key="1">
    <source>
        <dbReference type="SAM" id="MobiDB-lite"/>
    </source>
</evidence>
<accession>F0ZZW3</accession>
<dbReference type="InParanoid" id="F0ZZW3"/>
<dbReference type="RefSeq" id="XP_003292957.1">
    <property type="nucleotide sequence ID" value="XM_003292909.1"/>
</dbReference>
<evidence type="ECO:0000313" key="2">
    <source>
        <dbReference type="EMBL" id="EGC30509.1"/>
    </source>
</evidence>
<dbReference type="AlphaFoldDB" id="F0ZZW3"/>
<dbReference type="KEGG" id="dpp:DICPUDRAFT_157745"/>
<reference evidence="3" key="1">
    <citation type="journal article" date="2011" name="Genome Biol.">
        <title>Comparative genomics of the social amoebae Dictyostelium discoideum and Dictyostelium purpureum.</title>
        <authorList>
            <consortium name="US DOE Joint Genome Institute (JGI-PGF)"/>
            <person name="Sucgang R."/>
            <person name="Kuo A."/>
            <person name="Tian X."/>
            <person name="Salerno W."/>
            <person name="Parikh A."/>
            <person name="Feasley C.L."/>
            <person name="Dalin E."/>
            <person name="Tu H."/>
            <person name="Huang E."/>
            <person name="Barry K."/>
            <person name="Lindquist E."/>
            <person name="Shapiro H."/>
            <person name="Bruce D."/>
            <person name="Schmutz J."/>
            <person name="Salamov A."/>
            <person name="Fey P."/>
            <person name="Gaudet P."/>
            <person name="Anjard C."/>
            <person name="Babu M.M."/>
            <person name="Basu S."/>
            <person name="Bushmanova Y."/>
            <person name="van der Wel H."/>
            <person name="Katoh-Kurasawa M."/>
            <person name="Dinh C."/>
            <person name="Coutinho P.M."/>
            <person name="Saito T."/>
            <person name="Elias M."/>
            <person name="Schaap P."/>
            <person name="Kay R.R."/>
            <person name="Henrissat B."/>
            <person name="Eichinger L."/>
            <person name="Rivero F."/>
            <person name="Putnam N.H."/>
            <person name="West C.M."/>
            <person name="Loomis W.F."/>
            <person name="Chisholm R.L."/>
            <person name="Shaulsky G."/>
            <person name="Strassmann J.E."/>
            <person name="Queller D.C."/>
            <person name="Kuspa A."/>
            <person name="Grigoriev I.V."/>
        </authorList>
    </citation>
    <scope>NUCLEOTIDE SEQUENCE [LARGE SCALE GENOMIC DNA]</scope>
    <source>
        <strain evidence="3">QSDP1</strain>
    </source>
</reference>
<keyword evidence="3" id="KW-1185">Reference proteome</keyword>
<dbReference type="GeneID" id="10510353"/>
<feature type="compositionally biased region" description="Polar residues" evidence="1">
    <location>
        <begin position="1"/>
        <end position="17"/>
    </location>
</feature>
<sequence length="115" mass="13529">MSQTKNGENQSFSNKGFNDSIKNHVNNHQGFMQNRKSVISNIRNENIKNEEFESEEEKSFKEFQNSFQVDSLIERNWNTFHNSRQFKKSTALESKTIDISRVNNNNKILDINVQN</sequence>
<organism evidence="2 3">
    <name type="scientific">Dictyostelium purpureum</name>
    <name type="common">Slime mold</name>
    <dbReference type="NCBI Taxonomy" id="5786"/>
    <lineage>
        <taxon>Eukaryota</taxon>
        <taxon>Amoebozoa</taxon>
        <taxon>Evosea</taxon>
        <taxon>Eumycetozoa</taxon>
        <taxon>Dictyostelia</taxon>
        <taxon>Dictyosteliales</taxon>
        <taxon>Dictyosteliaceae</taxon>
        <taxon>Dictyostelium</taxon>
    </lineage>
</organism>
<gene>
    <name evidence="2" type="ORF">DICPUDRAFT_157745</name>
</gene>
<dbReference type="VEuPathDB" id="AmoebaDB:DICPUDRAFT_157745"/>
<proteinExistence type="predicted"/>
<dbReference type="Proteomes" id="UP000001064">
    <property type="component" value="Unassembled WGS sequence"/>
</dbReference>
<evidence type="ECO:0000313" key="3">
    <source>
        <dbReference type="Proteomes" id="UP000001064"/>
    </source>
</evidence>
<feature type="region of interest" description="Disordered" evidence="1">
    <location>
        <begin position="1"/>
        <end position="25"/>
    </location>
</feature>